<dbReference type="SMART" id="SM00513">
    <property type="entry name" value="SAP"/>
    <property type="match status" value="1"/>
</dbReference>
<feature type="transmembrane region" description="Helical" evidence="2">
    <location>
        <begin position="259"/>
        <end position="283"/>
    </location>
</feature>
<evidence type="ECO:0000313" key="4">
    <source>
        <dbReference type="EMBL" id="KAK7693444.1"/>
    </source>
</evidence>
<keyword evidence="2" id="KW-0472">Membrane</keyword>
<dbReference type="Gene3D" id="1.10.720.30">
    <property type="entry name" value="SAP domain"/>
    <property type="match status" value="1"/>
</dbReference>
<evidence type="ECO:0000256" key="1">
    <source>
        <dbReference type="SAM" id="MobiDB-lite"/>
    </source>
</evidence>
<protein>
    <recommendedName>
        <fullName evidence="3">SAP domain-containing protein</fullName>
    </recommendedName>
</protein>
<dbReference type="InterPro" id="IPR036361">
    <property type="entry name" value="SAP_dom_sf"/>
</dbReference>
<dbReference type="SUPFAM" id="SSF68906">
    <property type="entry name" value="SAP domain"/>
    <property type="match status" value="1"/>
</dbReference>
<dbReference type="EMBL" id="JASBNA010000003">
    <property type="protein sequence ID" value="KAK7693444.1"/>
    <property type="molecule type" value="Genomic_DNA"/>
</dbReference>
<dbReference type="Pfam" id="PF02037">
    <property type="entry name" value="SAP"/>
    <property type="match status" value="1"/>
</dbReference>
<dbReference type="Proteomes" id="UP001385951">
    <property type="component" value="Unassembled WGS sequence"/>
</dbReference>
<feature type="region of interest" description="Disordered" evidence="1">
    <location>
        <begin position="45"/>
        <end position="92"/>
    </location>
</feature>
<feature type="compositionally biased region" description="Basic and acidic residues" evidence="1">
    <location>
        <begin position="62"/>
        <end position="72"/>
    </location>
</feature>
<sequence>MLRSSIQSQLRPAFSAVQSRTFVSTVLLTRNWENDTVATLKKEARERGLSQTGNKATLITRLQEHDSQRLPMRDPVPSKKVQSPSTPKQHLRQAHTIEAHTTEVPGVPSSSEPPVLSPNFPREFLDVKIPIPSRPSVRAPTPIPFLPDFWASGRVKAELPTPDVSSPNLIAVAGDATHISVSPAHNLYIPEAEDVHEKQDTTKTTFFQDVAADLSLPAFKLPVDTEKLQKADLTQVTGTSRGQEVDHTRKLDKDEKSGLWAFLGIFVGTWIGAVLTTPSSAFAKEEHAE</sequence>
<name>A0AAW0GVB8_9APHY</name>
<keyword evidence="5" id="KW-1185">Reference proteome</keyword>
<comment type="caution">
    <text evidence="4">The sequence shown here is derived from an EMBL/GenBank/DDBJ whole genome shotgun (WGS) entry which is preliminary data.</text>
</comment>
<evidence type="ECO:0000256" key="2">
    <source>
        <dbReference type="SAM" id="Phobius"/>
    </source>
</evidence>
<evidence type="ECO:0000259" key="3">
    <source>
        <dbReference type="PROSITE" id="PS50800"/>
    </source>
</evidence>
<feature type="domain" description="SAP" evidence="3">
    <location>
        <begin position="32"/>
        <end position="66"/>
    </location>
</feature>
<keyword evidence="2" id="KW-1133">Transmembrane helix</keyword>
<proteinExistence type="predicted"/>
<gene>
    <name evidence="4" type="ORF">QCA50_003012</name>
</gene>
<dbReference type="InterPro" id="IPR003034">
    <property type="entry name" value="SAP_dom"/>
</dbReference>
<reference evidence="4 5" key="1">
    <citation type="submission" date="2022-09" db="EMBL/GenBank/DDBJ databases">
        <authorList>
            <person name="Palmer J.M."/>
        </authorList>
    </citation>
    <scope>NUCLEOTIDE SEQUENCE [LARGE SCALE GENOMIC DNA]</scope>
    <source>
        <strain evidence="4 5">DSM 7382</strain>
    </source>
</reference>
<evidence type="ECO:0000313" key="5">
    <source>
        <dbReference type="Proteomes" id="UP001385951"/>
    </source>
</evidence>
<dbReference type="AlphaFoldDB" id="A0AAW0GVB8"/>
<organism evidence="4 5">
    <name type="scientific">Cerrena zonata</name>
    <dbReference type="NCBI Taxonomy" id="2478898"/>
    <lineage>
        <taxon>Eukaryota</taxon>
        <taxon>Fungi</taxon>
        <taxon>Dikarya</taxon>
        <taxon>Basidiomycota</taxon>
        <taxon>Agaricomycotina</taxon>
        <taxon>Agaricomycetes</taxon>
        <taxon>Polyporales</taxon>
        <taxon>Cerrenaceae</taxon>
        <taxon>Cerrena</taxon>
    </lineage>
</organism>
<dbReference type="PROSITE" id="PS50800">
    <property type="entry name" value="SAP"/>
    <property type="match status" value="1"/>
</dbReference>
<accession>A0AAW0GVB8</accession>
<keyword evidence="2" id="KW-0812">Transmembrane</keyword>